<comment type="similarity">
    <text evidence="1">Belongs to the glycosyl hydrolase 9 (cellulase E) family.</text>
</comment>
<dbReference type="RefSeq" id="WP_136334625.1">
    <property type="nucleotide sequence ID" value="NZ_QXMP01000001.1"/>
</dbReference>
<evidence type="ECO:0000256" key="4">
    <source>
        <dbReference type="ARBA" id="ARBA00023295"/>
    </source>
</evidence>
<organism evidence="9 10">
    <name type="scientific">Robertkochia marina</name>
    <dbReference type="NCBI Taxonomy" id="1227945"/>
    <lineage>
        <taxon>Bacteria</taxon>
        <taxon>Pseudomonadati</taxon>
        <taxon>Bacteroidota</taxon>
        <taxon>Flavobacteriia</taxon>
        <taxon>Flavobacteriales</taxon>
        <taxon>Flavobacteriaceae</taxon>
        <taxon>Robertkochia</taxon>
    </lineage>
</organism>
<dbReference type="InterPro" id="IPR004197">
    <property type="entry name" value="Cellulase_Ig-like"/>
</dbReference>
<dbReference type="EMBL" id="SSMC01000001">
    <property type="protein sequence ID" value="THD69135.1"/>
    <property type="molecule type" value="Genomic_DNA"/>
</dbReference>
<dbReference type="SUPFAM" id="SSF81296">
    <property type="entry name" value="E set domains"/>
    <property type="match status" value="1"/>
</dbReference>
<dbReference type="SUPFAM" id="SSF48208">
    <property type="entry name" value="Six-hairpin glycosidases"/>
    <property type="match status" value="1"/>
</dbReference>
<dbReference type="GO" id="GO:0008810">
    <property type="term" value="F:cellulase activity"/>
    <property type="evidence" value="ECO:0007669"/>
    <property type="project" value="InterPro"/>
</dbReference>
<evidence type="ECO:0000259" key="7">
    <source>
        <dbReference type="Pfam" id="PF00759"/>
    </source>
</evidence>
<evidence type="ECO:0000256" key="5">
    <source>
        <dbReference type="ARBA" id="ARBA00023326"/>
    </source>
</evidence>
<dbReference type="PANTHER" id="PTHR22298">
    <property type="entry name" value="ENDO-1,4-BETA-GLUCANASE"/>
    <property type="match status" value="1"/>
</dbReference>
<evidence type="ECO:0000256" key="1">
    <source>
        <dbReference type="ARBA" id="ARBA00007072"/>
    </source>
</evidence>
<evidence type="ECO:0000259" key="8">
    <source>
        <dbReference type="Pfam" id="PF02927"/>
    </source>
</evidence>
<dbReference type="Gene3D" id="1.50.10.10">
    <property type="match status" value="1"/>
</dbReference>
<keyword evidence="4" id="KW-0326">Glycosidase</keyword>
<feature type="chain" id="PRO_5020557470" evidence="6">
    <location>
        <begin position="18"/>
        <end position="582"/>
    </location>
</feature>
<dbReference type="GO" id="GO:0000272">
    <property type="term" value="P:polysaccharide catabolic process"/>
    <property type="evidence" value="ECO:0007669"/>
    <property type="project" value="UniProtKB-KW"/>
</dbReference>
<keyword evidence="3" id="KW-0119">Carbohydrate metabolism</keyword>
<proteinExistence type="inferred from homology"/>
<dbReference type="InterPro" id="IPR013783">
    <property type="entry name" value="Ig-like_fold"/>
</dbReference>
<evidence type="ECO:0000256" key="2">
    <source>
        <dbReference type="ARBA" id="ARBA00022801"/>
    </source>
</evidence>
<dbReference type="CDD" id="cd02850">
    <property type="entry name" value="E_set_Cellulase_N"/>
    <property type="match status" value="1"/>
</dbReference>
<dbReference type="InterPro" id="IPR012341">
    <property type="entry name" value="6hp_glycosidase-like_sf"/>
</dbReference>
<sequence length="582" mass="65698">MKSIYTYLILLSLFFVACTSNPEGELLTNHLGYDANAIKKVIFQTTTSSKPQGFEVMNEAGEVVYKGTFQEGGRTDQWHTGAAFAGYFTEVTAPGKYTIQVKGTETQTPPFEIKEHLLASSTLPLILKGFQSIHPAEEYEEWDKAISFFGDRTDTVDVHGGWYDASGDYSKYLSHLCYTNFMAPQQTPLVVYNLYDAALRMEQRYPELAAQYVQEAAYGADFLVRMQDPEGYFYTTIFDTWSKDPSKREVCAYETQNGTRTDEYQAAFREGAGISIAALARLSAAGISGEYDSTVYLETAEKGFAHLLENNPSYCDDGRENIIDDYCALMAATELFNATKKPAYLDHARMRAENLNKRISKNDNYSGWFTADQGTRPYFHAAEAGYPLIALNRYLDLEEDQPLREKAIATIQQHLDFTLSITNEVVNPFGYPRQYVKAIDEAPRASFFIPHKNESGYWYQGENARLASLAAAFKLCNKYLRAEQNESAREFYQDQVNWILGLNPFNISMLDGIGYNNPEYLDPHDWNYEGGIANGITAGVDNEADIAFLPSPQNEDPAQLWRWPEQWIPHAGWFILAVTGGL</sequence>
<dbReference type="OrthoDB" id="9808897at2"/>
<keyword evidence="5" id="KW-0624">Polysaccharide degradation</keyword>
<feature type="domain" description="Glycoside hydrolase family 9" evidence="7">
    <location>
        <begin position="147"/>
        <end position="520"/>
    </location>
</feature>
<evidence type="ECO:0000313" key="10">
    <source>
        <dbReference type="Proteomes" id="UP000305939"/>
    </source>
</evidence>
<evidence type="ECO:0000313" key="9">
    <source>
        <dbReference type="EMBL" id="THD69135.1"/>
    </source>
</evidence>
<feature type="domain" description="Cellulase Ig-like" evidence="8">
    <location>
        <begin position="29"/>
        <end position="105"/>
    </location>
</feature>
<evidence type="ECO:0000256" key="3">
    <source>
        <dbReference type="ARBA" id="ARBA00023277"/>
    </source>
</evidence>
<dbReference type="InterPro" id="IPR008928">
    <property type="entry name" value="6-hairpin_glycosidase_sf"/>
</dbReference>
<keyword evidence="10" id="KW-1185">Reference proteome</keyword>
<feature type="signal peptide" evidence="6">
    <location>
        <begin position="1"/>
        <end position="17"/>
    </location>
</feature>
<accession>A0A4S3M344</accession>
<dbReference type="InterPro" id="IPR014756">
    <property type="entry name" value="Ig_E-set"/>
</dbReference>
<gene>
    <name evidence="9" type="ORF">E7Z59_02045</name>
</gene>
<dbReference type="InterPro" id="IPR001701">
    <property type="entry name" value="Glyco_hydro_9"/>
</dbReference>
<dbReference type="PROSITE" id="PS51257">
    <property type="entry name" value="PROKAR_LIPOPROTEIN"/>
    <property type="match status" value="1"/>
</dbReference>
<comment type="caution">
    <text evidence="9">The sequence shown here is derived from an EMBL/GenBank/DDBJ whole genome shotgun (WGS) entry which is preliminary data.</text>
</comment>
<reference evidence="9 10" key="1">
    <citation type="submission" date="2019-04" db="EMBL/GenBank/DDBJ databases">
        <title>Draft genome sequence of Robertkochia marina CC-AMO-30D.</title>
        <authorList>
            <person name="Hameed A."/>
            <person name="Lin S.-Y."/>
            <person name="Shahina M."/>
            <person name="Lai W.-A."/>
            <person name="Young C.-C."/>
        </authorList>
    </citation>
    <scope>NUCLEOTIDE SEQUENCE [LARGE SCALE GENOMIC DNA]</scope>
    <source>
        <strain evidence="9 10">CC-AMO-30D</strain>
    </source>
</reference>
<dbReference type="Gene3D" id="2.60.40.10">
    <property type="entry name" value="Immunoglobulins"/>
    <property type="match status" value="1"/>
</dbReference>
<dbReference type="Proteomes" id="UP000305939">
    <property type="component" value="Unassembled WGS sequence"/>
</dbReference>
<evidence type="ECO:0000256" key="6">
    <source>
        <dbReference type="SAM" id="SignalP"/>
    </source>
</evidence>
<keyword evidence="6" id="KW-0732">Signal</keyword>
<dbReference type="AlphaFoldDB" id="A0A4S3M344"/>
<name>A0A4S3M344_9FLAO</name>
<keyword evidence="2" id="KW-0378">Hydrolase</keyword>
<dbReference type="Pfam" id="PF00759">
    <property type="entry name" value="Glyco_hydro_9"/>
    <property type="match status" value="1"/>
</dbReference>
<protein>
    <submittedName>
        <fullName evidence="9">Chitobiase</fullName>
    </submittedName>
</protein>
<dbReference type="Pfam" id="PF02927">
    <property type="entry name" value="CelD_N"/>
    <property type="match status" value="1"/>
</dbReference>